<dbReference type="Proteomes" id="UP000735302">
    <property type="component" value="Unassembled WGS sequence"/>
</dbReference>
<gene>
    <name evidence="1" type="ORF">PoB_000607200</name>
</gene>
<proteinExistence type="predicted"/>
<organism evidence="1 2">
    <name type="scientific">Plakobranchus ocellatus</name>
    <dbReference type="NCBI Taxonomy" id="259542"/>
    <lineage>
        <taxon>Eukaryota</taxon>
        <taxon>Metazoa</taxon>
        <taxon>Spiralia</taxon>
        <taxon>Lophotrochozoa</taxon>
        <taxon>Mollusca</taxon>
        <taxon>Gastropoda</taxon>
        <taxon>Heterobranchia</taxon>
        <taxon>Euthyneura</taxon>
        <taxon>Panpulmonata</taxon>
        <taxon>Sacoglossa</taxon>
        <taxon>Placobranchoidea</taxon>
        <taxon>Plakobranchidae</taxon>
        <taxon>Plakobranchus</taxon>
    </lineage>
</organism>
<name>A0AAV3YBU6_9GAST</name>
<sequence>MEAKEIWLLRRMMKTSWTEKKTNEKLLKETGTERSPINIRKTKTKFFGLAMRRGKLEHLKTTENSMAKEPVDEKVKKKLKRLIDTAALLAIVESGLADKLACHHVGRETA</sequence>
<keyword evidence="2" id="KW-1185">Reference proteome</keyword>
<evidence type="ECO:0000313" key="1">
    <source>
        <dbReference type="EMBL" id="GFN79566.1"/>
    </source>
</evidence>
<protein>
    <submittedName>
        <fullName evidence="1">Uncharacterized protein</fullName>
    </submittedName>
</protein>
<reference evidence="1 2" key="1">
    <citation type="journal article" date="2021" name="Elife">
        <title>Chloroplast acquisition without the gene transfer in kleptoplastic sea slugs, Plakobranchus ocellatus.</title>
        <authorList>
            <person name="Maeda T."/>
            <person name="Takahashi S."/>
            <person name="Yoshida T."/>
            <person name="Shimamura S."/>
            <person name="Takaki Y."/>
            <person name="Nagai Y."/>
            <person name="Toyoda A."/>
            <person name="Suzuki Y."/>
            <person name="Arimoto A."/>
            <person name="Ishii H."/>
            <person name="Satoh N."/>
            <person name="Nishiyama T."/>
            <person name="Hasebe M."/>
            <person name="Maruyama T."/>
            <person name="Minagawa J."/>
            <person name="Obokata J."/>
            <person name="Shigenobu S."/>
        </authorList>
    </citation>
    <scope>NUCLEOTIDE SEQUENCE [LARGE SCALE GENOMIC DNA]</scope>
</reference>
<evidence type="ECO:0000313" key="2">
    <source>
        <dbReference type="Proteomes" id="UP000735302"/>
    </source>
</evidence>
<comment type="caution">
    <text evidence="1">The sequence shown here is derived from an EMBL/GenBank/DDBJ whole genome shotgun (WGS) entry which is preliminary data.</text>
</comment>
<dbReference type="AlphaFoldDB" id="A0AAV3YBU6"/>
<dbReference type="EMBL" id="BLXT01000687">
    <property type="protein sequence ID" value="GFN79566.1"/>
    <property type="molecule type" value="Genomic_DNA"/>
</dbReference>
<accession>A0AAV3YBU6</accession>